<dbReference type="InterPro" id="IPR041121">
    <property type="entry name" value="SDH_C"/>
</dbReference>
<sequence>MTTRHCTIPHKEAALRCCDEVDPIAKAIGAVNTIVKRASDGKLIGYNTDYVGAISAIEDGLRGLRGGKDEIGSPLAGKIFVVIGAGGAGKALAYGAKAKGAKVVIANRTFERAKELANLMGAQALTLAELENFHPENGMILANTTSIGMQPNINQTPVSKQALRWYSLIFDAVYTPKVTTLLREAQESGATVVSGLEMFTRQAMGQFELFTNLPAPEKLMRDILA</sequence>
<dbReference type="InterPro" id="IPR036291">
    <property type="entry name" value="NAD(P)-bd_dom_sf"/>
</dbReference>
<dbReference type="GO" id="GO:0004764">
    <property type="term" value="F:shikimate 3-dehydrogenase (NADP+) activity"/>
    <property type="evidence" value="ECO:0007669"/>
    <property type="project" value="InterPro"/>
</dbReference>
<protein>
    <recommendedName>
        <fullName evidence="6">Shikimate dehydrogenase (NADP(+))</fullName>
    </recommendedName>
</protein>
<dbReference type="UniPathway" id="UPA00053">
    <property type="reaction ID" value="UER00087"/>
</dbReference>
<accession>A0A8J5K907</accession>
<dbReference type="Pfam" id="PF18317">
    <property type="entry name" value="SDH_C"/>
    <property type="match status" value="1"/>
</dbReference>
<evidence type="ECO:0000259" key="1">
    <source>
        <dbReference type="Pfam" id="PF01488"/>
    </source>
</evidence>
<dbReference type="InterPro" id="IPR046346">
    <property type="entry name" value="Aminoacid_DH-like_N_sf"/>
</dbReference>
<dbReference type="FunFam" id="3.40.50.720:FF:000172">
    <property type="entry name" value="Bifunctional 3-dehydroquinate dehydratase/shikimate dehydrogenase, chloroplastic"/>
    <property type="match status" value="1"/>
</dbReference>
<dbReference type="Gene3D" id="3.40.50.10860">
    <property type="entry name" value="Leucine Dehydrogenase, chain A, domain 1"/>
    <property type="match status" value="1"/>
</dbReference>
<dbReference type="Proteomes" id="UP000734854">
    <property type="component" value="Unassembled WGS sequence"/>
</dbReference>
<gene>
    <name evidence="4" type="ORF">ZIOFF_061998</name>
</gene>
<dbReference type="Gene3D" id="3.40.50.720">
    <property type="entry name" value="NAD(P)-binding Rossmann-like Domain"/>
    <property type="match status" value="1"/>
</dbReference>
<dbReference type="InterPro" id="IPR013708">
    <property type="entry name" value="Shikimate_DH-bd_N"/>
</dbReference>
<feature type="domain" description="Shikimate dehydrogenase substrate binding N-terminal" evidence="2">
    <location>
        <begin position="6"/>
        <end position="34"/>
    </location>
</feature>
<dbReference type="EMBL" id="JACMSC010000017">
    <property type="protein sequence ID" value="KAG6478555.1"/>
    <property type="molecule type" value="Genomic_DNA"/>
</dbReference>
<comment type="caution">
    <text evidence="4">The sequence shown here is derived from an EMBL/GenBank/DDBJ whole genome shotgun (WGS) entry which is preliminary data.</text>
</comment>
<dbReference type="Pfam" id="PF01488">
    <property type="entry name" value="Shikimate_DH"/>
    <property type="match status" value="1"/>
</dbReference>
<reference evidence="4 5" key="1">
    <citation type="submission" date="2020-08" db="EMBL/GenBank/DDBJ databases">
        <title>Plant Genome Project.</title>
        <authorList>
            <person name="Zhang R.-G."/>
        </authorList>
    </citation>
    <scope>NUCLEOTIDE SEQUENCE [LARGE SCALE GENOMIC DNA]</scope>
    <source>
        <tissue evidence="4">Rhizome</tissue>
    </source>
</reference>
<evidence type="ECO:0008006" key="6">
    <source>
        <dbReference type="Google" id="ProtNLM"/>
    </source>
</evidence>
<evidence type="ECO:0000259" key="3">
    <source>
        <dbReference type="Pfam" id="PF18317"/>
    </source>
</evidence>
<dbReference type="GO" id="GO:0019632">
    <property type="term" value="P:shikimate metabolic process"/>
    <property type="evidence" value="ECO:0007669"/>
    <property type="project" value="TreeGrafter"/>
</dbReference>
<feature type="domain" description="Quinate/shikimate 5-dehydrogenase/glutamyl-tRNA reductase" evidence="1">
    <location>
        <begin position="74"/>
        <end position="146"/>
    </location>
</feature>
<dbReference type="PANTHER" id="PTHR21089">
    <property type="entry name" value="SHIKIMATE DEHYDROGENASE"/>
    <property type="match status" value="1"/>
</dbReference>
<organism evidence="4 5">
    <name type="scientific">Zingiber officinale</name>
    <name type="common">Ginger</name>
    <name type="synonym">Amomum zingiber</name>
    <dbReference type="NCBI Taxonomy" id="94328"/>
    <lineage>
        <taxon>Eukaryota</taxon>
        <taxon>Viridiplantae</taxon>
        <taxon>Streptophyta</taxon>
        <taxon>Embryophyta</taxon>
        <taxon>Tracheophyta</taxon>
        <taxon>Spermatophyta</taxon>
        <taxon>Magnoliopsida</taxon>
        <taxon>Liliopsida</taxon>
        <taxon>Zingiberales</taxon>
        <taxon>Zingiberaceae</taxon>
        <taxon>Zingiber</taxon>
    </lineage>
</organism>
<dbReference type="InterPro" id="IPR006151">
    <property type="entry name" value="Shikm_DH/Glu-tRNA_Rdtase"/>
</dbReference>
<dbReference type="InterPro" id="IPR022893">
    <property type="entry name" value="Shikimate_DH_fam"/>
</dbReference>
<keyword evidence="5" id="KW-1185">Reference proteome</keyword>
<feature type="domain" description="SDH C-terminal" evidence="3">
    <location>
        <begin position="195"/>
        <end position="223"/>
    </location>
</feature>
<dbReference type="SUPFAM" id="SSF53223">
    <property type="entry name" value="Aminoacid dehydrogenase-like, N-terminal domain"/>
    <property type="match status" value="1"/>
</dbReference>
<evidence type="ECO:0000313" key="5">
    <source>
        <dbReference type="Proteomes" id="UP000734854"/>
    </source>
</evidence>
<name>A0A8J5K907_ZINOF</name>
<dbReference type="GO" id="GO:0009423">
    <property type="term" value="P:chorismate biosynthetic process"/>
    <property type="evidence" value="ECO:0007669"/>
    <property type="project" value="UniProtKB-UniPathway"/>
</dbReference>
<proteinExistence type="predicted"/>
<dbReference type="AlphaFoldDB" id="A0A8J5K907"/>
<dbReference type="PANTHER" id="PTHR21089:SF1">
    <property type="entry name" value="BIFUNCTIONAL 3-DEHYDROQUINATE DEHYDRATASE_SHIKIMATE DEHYDROGENASE, CHLOROPLASTIC"/>
    <property type="match status" value="1"/>
</dbReference>
<evidence type="ECO:0000313" key="4">
    <source>
        <dbReference type="EMBL" id="KAG6478555.1"/>
    </source>
</evidence>
<evidence type="ECO:0000259" key="2">
    <source>
        <dbReference type="Pfam" id="PF08501"/>
    </source>
</evidence>
<dbReference type="SUPFAM" id="SSF51735">
    <property type="entry name" value="NAD(P)-binding Rossmann-fold domains"/>
    <property type="match status" value="1"/>
</dbReference>
<dbReference type="Pfam" id="PF08501">
    <property type="entry name" value="Shikimate_dh_N"/>
    <property type="match status" value="1"/>
</dbReference>
<dbReference type="CDD" id="cd01065">
    <property type="entry name" value="NAD_bind_Shikimate_DH"/>
    <property type="match status" value="1"/>
</dbReference>